<feature type="domain" description="Protein HGH1 N-terminal" evidence="3">
    <location>
        <begin position="96"/>
        <end position="279"/>
    </location>
</feature>
<dbReference type="GO" id="GO:0061770">
    <property type="term" value="F:translation elongation factor binding"/>
    <property type="evidence" value="ECO:0007669"/>
    <property type="project" value="EnsemblFungi"/>
</dbReference>
<evidence type="ECO:0000313" key="6">
    <source>
        <dbReference type="Proteomes" id="UP000093000"/>
    </source>
</evidence>
<dbReference type="PANTHER" id="PTHR13387">
    <property type="entry name" value="PROTEIN HGH1 HOMOLOG"/>
    <property type="match status" value="1"/>
</dbReference>
<dbReference type="OrthoDB" id="338814at2759"/>
<evidence type="ECO:0000313" key="5">
    <source>
        <dbReference type="EMBL" id="OBZ87977.1"/>
    </source>
</evidence>
<dbReference type="InterPro" id="IPR016024">
    <property type="entry name" value="ARM-type_fold"/>
</dbReference>
<evidence type="ECO:0000259" key="3">
    <source>
        <dbReference type="Pfam" id="PF04063"/>
    </source>
</evidence>
<gene>
    <name evidence="5" type="primary">hgh1</name>
    <name evidence="5" type="ORF">A0J61_03974</name>
</gene>
<dbReference type="SUPFAM" id="SSF48371">
    <property type="entry name" value="ARM repeat"/>
    <property type="match status" value="1"/>
</dbReference>
<dbReference type="Pfam" id="PF04064">
    <property type="entry name" value="DUF384"/>
    <property type="match status" value="1"/>
</dbReference>
<dbReference type="InterPro" id="IPR039717">
    <property type="entry name" value="Hgh1"/>
</dbReference>
<reference evidence="5 6" key="1">
    <citation type="submission" date="2016-03" db="EMBL/GenBank/DDBJ databases">
        <title>Choanephora cucurbitarum.</title>
        <authorList>
            <person name="Min B."/>
            <person name="Park H."/>
            <person name="Park J.-H."/>
            <person name="Shin H.-D."/>
            <person name="Choi I.-G."/>
        </authorList>
    </citation>
    <scope>NUCLEOTIDE SEQUENCE [LARGE SCALE GENOMIC DNA]</scope>
    <source>
        <strain evidence="5 6">KUS-F28377</strain>
    </source>
</reference>
<dbReference type="EMBL" id="LUGH01000184">
    <property type="protein sequence ID" value="OBZ87977.1"/>
    <property type="molecule type" value="Genomic_DNA"/>
</dbReference>
<dbReference type="InParanoid" id="A0A1C7NFT7"/>
<name>A0A1C7NFT7_9FUNG</name>
<dbReference type="InterPro" id="IPR007206">
    <property type="entry name" value="Protein_HGH1_C"/>
</dbReference>
<dbReference type="Pfam" id="PF04063">
    <property type="entry name" value="DUF383"/>
    <property type="match status" value="1"/>
</dbReference>
<dbReference type="InterPro" id="IPR007205">
    <property type="entry name" value="Protein_HGH1_N"/>
</dbReference>
<dbReference type="Proteomes" id="UP000093000">
    <property type="component" value="Unassembled WGS sequence"/>
</dbReference>
<organism evidence="5 6">
    <name type="scientific">Choanephora cucurbitarum</name>
    <dbReference type="NCBI Taxonomy" id="101091"/>
    <lineage>
        <taxon>Eukaryota</taxon>
        <taxon>Fungi</taxon>
        <taxon>Fungi incertae sedis</taxon>
        <taxon>Mucoromycota</taxon>
        <taxon>Mucoromycotina</taxon>
        <taxon>Mucoromycetes</taxon>
        <taxon>Mucorales</taxon>
        <taxon>Mucorineae</taxon>
        <taxon>Choanephoraceae</taxon>
        <taxon>Choanephoroideae</taxon>
        <taxon>Choanephora</taxon>
    </lineage>
</organism>
<comment type="similarity">
    <text evidence="1">Belongs to the HGH1 family.</text>
</comment>
<sequence>MEAQIKELIPFLQQPALEIRAIAVHHLVPYTPNGNQYRYILLEQRATVCKGLKALCKEDPVTAHDALRCLINLSSDPLVQQELDDIDFINYIGLLITNAKSVLADLACMLLSNMTKYEPVCVKVIQATAKPLDDFCSSTRLLDQLVEVFHKGYKKEYNPEAEFHFLASVFSNVSSIRLGRVFMIERAADQLSPLTKIQIFTEDPNVIRRGGADSTIKNCCFETREHTRLLDVNDINVLPFILLPLCGNEEYDIDEFEQFPEEIQMLGDDKKRETDSMLRTLLLESLILLTSTRFGRDYLREKQVYRVIQRLHIQETDEDIKELCVTIVDMLIRDEEGPEVTELEKPKVEEDEDLVIEEIPSFVQAVKSELFSPEKRQGNLNIALSLTVFTGAIVFLRNWGELLAV</sequence>
<evidence type="ECO:0000256" key="1">
    <source>
        <dbReference type="ARBA" id="ARBA00006712"/>
    </source>
</evidence>
<evidence type="ECO:0000259" key="4">
    <source>
        <dbReference type="Pfam" id="PF04064"/>
    </source>
</evidence>
<accession>A0A1C7NFT7</accession>
<proteinExistence type="inferred from homology"/>
<dbReference type="AlphaFoldDB" id="A0A1C7NFT7"/>
<feature type="domain" description="Protein HGH1 C-terminal" evidence="4">
    <location>
        <begin position="285"/>
        <end position="338"/>
    </location>
</feature>
<dbReference type="STRING" id="101091.A0A1C7NFT7"/>
<dbReference type="GO" id="GO:0006457">
    <property type="term" value="P:protein folding"/>
    <property type="evidence" value="ECO:0007669"/>
    <property type="project" value="EnsemblFungi"/>
</dbReference>
<comment type="caution">
    <text evidence="5">The sequence shown here is derived from an EMBL/GenBank/DDBJ whole genome shotgun (WGS) entry which is preliminary data.</text>
</comment>
<keyword evidence="6" id="KW-1185">Reference proteome</keyword>
<evidence type="ECO:0000256" key="2">
    <source>
        <dbReference type="ARBA" id="ARBA00014076"/>
    </source>
</evidence>
<dbReference type="PANTHER" id="PTHR13387:SF9">
    <property type="entry name" value="PROTEIN HGH1 HOMOLOG"/>
    <property type="match status" value="1"/>
</dbReference>
<dbReference type="InterPro" id="IPR011989">
    <property type="entry name" value="ARM-like"/>
</dbReference>
<dbReference type="FunCoup" id="A0A1C7NFT7">
    <property type="interactions" value="642"/>
</dbReference>
<dbReference type="Gene3D" id="1.25.10.10">
    <property type="entry name" value="Leucine-rich Repeat Variant"/>
    <property type="match status" value="1"/>
</dbReference>
<protein>
    <recommendedName>
        <fullName evidence="2">Protein HGH1 homolog</fullName>
    </recommendedName>
</protein>